<feature type="compositionally biased region" description="Low complexity" evidence="1">
    <location>
        <begin position="50"/>
        <end position="67"/>
    </location>
</feature>
<organism evidence="2 3">
    <name type="scientific">Eleusine coracana subsp. coracana</name>
    <dbReference type="NCBI Taxonomy" id="191504"/>
    <lineage>
        <taxon>Eukaryota</taxon>
        <taxon>Viridiplantae</taxon>
        <taxon>Streptophyta</taxon>
        <taxon>Embryophyta</taxon>
        <taxon>Tracheophyta</taxon>
        <taxon>Spermatophyta</taxon>
        <taxon>Magnoliopsida</taxon>
        <taxon>Liliopsida</taxon>
        <taxon>Poales</taxon>
        <taxon>Poaceae</taxon>
        <taxon>PACMAD clade</taxon>
        <taxon>Chloridoideae</taxon>
        <taxon>Cynodonteae</taxon>
        <taxon>Eleusininae</taxon>
        <taxon>Eleusine</taxon>
    </lineage>
</organism>
<gene>
    <name evidence="2" type="primary">gb29205</name>
    <name evidence="2" type="ORF">PR202_gb29205</name>
</gene>
<proteinExistence type="predicted"/>
<reference evidence="2" key="2">
    <citation type="submission" date="2021-12" db="EMBL/GenBank/DDBJ databases">
        <title>Resequencing data analysis of finger millet.</title>
        <authorList>
            <person name="Hatakeyama M."/>
            <person name="Aluri S."/>
            <person name="Balachadran M.T."/>
            <person name="Sivarajan S.R."/>
            <person name="Poveda L."/>
            <person name="Shimizu-Inatsugi R."/>
            <person name="Schlapbach R."/>
            <person name="Sreeman S.M."/>
            <person name="Shimizu K.K."/>
        </authorList>
    </citation>
    <scope>NUCLEOTIDE SEQUENCE</scope>
</reference>
<comment type="caution">
    <text evidence="2">The sequence shown here is derived from an EMBL/GenBank/DDBJ whole genome shotgun (WGS) entry which is preliminary data.</text>
</comment>
<keyword evidence="3" id="KW-1185">Reference proteome</keyword>
<reference evidence="2" key="1">
    <citation type="journal article" date="2018" name="DNA Res.">
        <title>Multiple hybrid de novo genome assembly of finger millet, an orphan allotetraploid crop.</title>
        <authorList>
            <person name="Hatakeyama M."/>
            <person name="Aluri S."/>
            <person name="Balachadran M.T."/>
            <person name="Sivarajan S.R."/>
            <person name="Patrignani A."/>
            <person name="Gruter S."/>
            <person name="Poveda L."/>
            <person name="Shimizu-Inatsugi R."/>
            <person name="Baeten J."/>
            <person name="Francoijs K.J."/>
            <person name="Nataraja K.N."/>
            <person name="Reddy Y.A.N."/>
            <person name="Phadnis S."/>
            <person name="Ravikumar R.L."/>
            <person name="Schlapbach R."/>
            <person name="Sreeman S.M."/>
            <person name="Shimizu K.K."/>
        </authorList>
    </citation>
    <scope>NUCLEOTIDE SEQUENCE</scope>
</reference>
<feature type="region of interest" description="Disordered" evidence="1">
    <location>
        <begin position="50"/>
        <end position="72"/>
    </location>
</feature>
<dbReference type="EMBL" id="BQKI01000101">
    <property type="protein sequence ID" value="GJN40040.1"/>
    <property type="molecule type" value="Genomic_DNA"/>
</dbReference>
<dbReference type="AlphaFoldDB" id="A0AAV5FZF2"/>
<feature type="region of interest" description="Disordered" evidence="1">
    <location>
        <begin position="1"/>
        <end position="22"/>
    </location>
</feature>
<protein>
    <submittedName>
        <fullName evidence="2">Uncharacterized protein</fullName>
    </submittedName>
</protein>
<sequence>MRSTQPTIPSSSPAPPSRHGGARNLLFIGAAASYSSSSRHGARSLLLGAAASSSSSSRHGTRSSAPSHGTRRRHLLKLAVASVSDPGGSLGRAKRLGDWRRPGQSEAAWAAAAALAERPAGLHEAQIGGETSRVQRFGLSHGGEKNLGHDSLVSHIWVTGREV</sequence>
<evidence type="ECO:0000256" key="1">
    <source>
        <dbReference type="SAM" id="MobiDB-lite"/>
    </source>
</evidence>
<evidence type="ECO:0000313" key="2">
    <source>
        <dbReference type="EMBL" id="GJN40040.1"/>
    </source>
</evidence>
<feature type="compositionally biased region" description="Low complexity" evidence="1">
    <location>
        <begin position="1"/>
        <end position="11"/>
    </location>
</feature>
<accession>A0AAV5FZF2</accession>
<name>A0AAV5FZF2_ELECO</name>
<evidence type="ECO:0000313" key="3">
    <source>
        <dbReference type="Proteomes" id="UP001054889"/>
    </source>
</evidence>
<dbReference type="Proteomes" id="UP001054889">
    <property type="component" value="Unassembled WGS sequence"/>
</dbReference>